<evidence type="ECO:0000256" key="1">
    <source>
        <dbReference type="ARBA" id="ARBA00006484"/>
    </source>
</evidence>
<dbReference type="PATRIC" id="fig|1121353.3.peg.2092"/>
<dbReference type="PRINTS" id="PR00081">
    <property type="entry name" value="GDHRDH"/>
</dbReference>
<dbReference type="PROSITE" id="PS00061">
    <property type="entry name" value="ADH_SHORT"/>
    <property type="match status" value="1"/>
</dbReference>
<dbReference type="SUPFAM" id="SSF51735">
    <property type="entry name" value="NAD(P)-binding Rossmann-fold domains"/>
    <property type="match status" value="1"/>
</dbReference>
<dbReference type="STRING" id="1121353.H924_10260"/>
<proteinExistence type="inferred from homology"/>
<dbReference type="Gene3D" id="3.40.50.720">
    <property type="entry name" value="NAD(P)-binding Rossmann-like Domain"/>
    <property type="match status" value="1"/>
</dbReference>
<dbReference type="NCBIfam" id="NF006073">
    <property type="entry name" value="PRK08219.1"/>
    <property type="match status" value="1"/>
</dbReference>
<dbReference type="SMART" id="SM00822">
    <property type="entry name" value="PKS_KR"/>
    <property type="match status" value="1"/>
</dbReference>
<dbReference type="OrthoDB" id="158573at2"/>
<comment type="similarity">
    <text evidence="1">Belongs to the short-chain dehydrogenases/reductases (SDR) family.</text>
</comment>
<evidence type="ECO:0000259" key="3">
    <source>
        <dbReference type="SMART" id="SM00822"/>
    </source>
</evidence>
<organism evidence="4 5">
    <name type="scientific">Corynebacterium callunae DSM 20147</name>
    <dbReference type="NCBI Taxonomy" id="1121353"/>
    <lineage>
        <taxon>Bacteria</taxon>
        <taxon>Bacillati</taxon>
        <taxon>Actinomycetota</taxon>
        <taxon>Actinomycetes</taxon>
        <taxon>Mycobacteriales</taxon>
        <taxon>Corynebacteriaceae</taxon>
        <taxon>Corynebacterium</taxon>
    </lineage>
</organism>
<evidence type="ECO:0000313" key="4">
    <source>
        <dbReference type="EMBL" id="AGG67486.1"/>
    </source>
</evidence>
<sequence length="241" mass="25761">MSENQEKAKKVAVVTGATGGMGLEIVKDLATDHLVFALGRNLEILQKLEDISGVVGIQSDILSDVLDRGGVEKLSKLERVDTLVHAAAVARNHSVESSSVEQWRAHLELNVIVPAELTRQLLPALRKAQGQIIFINSGAGTGAHPGNTIYTASKHALRGLADSLRKEEAGVGVRVSTISPGPTDTEMLRGLMAAQGTVYQPELYIDAKEIASAIRFVVDAGSSTQITNVDVRPRIELGDRK</sequence>
<dbReference type="InterPro" id="IPR036291">
    <property type="entry name" value="NAD(P)-bd_dom_sf"/>
</dbReference>
<name>M1TTG8_9CORY</name>
<dbReference type="AlphaFoldDB" id="M1TTG8"/>
<evidence type="ECO:0000256" key="2">
    <source>
        <dbReference type="ARBA" id="ARBA00023002"/>
    </source>
</evidence>
<dbReference type="GO" id="GO:0016020">
    <property type="term" value="C:membrane"/>
    <property type="evidence" value="ECO:0007669"/>
    <property type="project" value="TreeGrafter"/>
</dbReference>
<gene>
    <name evidence="4" type="ORF">H924_10260</name>
</gene>
<dbReference type="InterPro" id="IPR002347">
    <property type="entry name" value="SDR_fam"/>
</dbReference>
<dbReference type="InterPro" id="IPR057326">
    <property type="entry name" value="KR_dom"/>
</dbReference>
<reference evidence="4 5" key="1">
    <citation type="submission" date="2013-02" db="EMBL/GenBank/DDBJ databases">
        <title>The complete genome sequence of Corynebacterium callunae DSM 20147.</title>
        <authorList>
            <person name="Ruckert C."/>
            <person name="Albersmeier A."/>
            <person name="Kalinowski J."/>
        </authorList>
    </citation>
    <scope>NUCLEOTIDE SEQUENCE [LARGE SCALE GENOMIC DNA]</scope>
    <source>
        <strain evidence="4 5">DSM 20147</strain>
    </source>
</reference>
<protein>
    <submittedName>
        <fullName evidence="4">Short chain dehydrogenase</fullName>
    </submittedName>
</protein>
<keyword evidence="2" id="KW-0560">Oxidoreductase</keyword>
<dbReference type="PANTHER" id="PTHR44196:SF1">
    <property type="entry name" value="DEHYDROGENASE_REDUCTASE SDR FAMILY MEMBER 7B"/>
    <property type="match status" value="1"/>
</dbReference>
<dbReference type="GO" id="GO:0016491">
    <property type="term" value="F:oxidoreductase activity"/>
    <property type="evidence" value="ECO:0007669"/>
    <property type="project" value="UniProtKB-KW"/>
</dbReference>
<accession>M1TTG8</accession>
<dbReference type="RefSeq" id="WP_015651916.1">
    <property type="nucleotide sequence ID" value="NC_020506.1"/>
</dbReference>
<dbReference type="Pfam" id="PF00106">
    <property type="entry name" value="adh_short"/>
    <property type="match status" value="1"/>
</dbReference>
<dbReference type="Proteomes" id="UP000011760">
    <property type="component" value="Chromosome"/>
</dbReference>
<feature type="domain" description="Ketoreductase" evidence="3">
    <location>
        <begin position="10"/>
        <end position="185"/>
    </location>
</feature>
<keyword evidence="5" id="KW-1185">Reference proteome</keyword>
<dbReference type="HOGENOM" id="CLU_010194_2_10_11"/>
<dbReference type="PANTHER" id="PTHR44196">
    <property type="entry name" value="DEHYDROGENASE/REDUCTASE SDR FAMILY MEMBER 7B"/>
    <property type="match status" value="1"/>
</dbReference>
<dbReference type="InterPro" id="IPR020904">
    <property type="entry name" value="Sc_DH/Rdtase_CS"/>
</dbReference>
<evidence type="ECO:0000313" key="5">
    <source>
        <dbReference type="Proteomes" id="UP000011760"/>
    </source>
</evidence>
<dbReference type="EMBL" id="CP004354">
    <property type="protein sequence ID" value="AGG67486.1"/>
    <property type="molecule type" value="Genomic_DNA"/>
</dbReference>
<dbReference type="eggNOG" id="COG1028">
    <property type="taxonomic scope" value="Bacteria"/>
</dbReference>
<dbReference type="KEGG" id="ccn:H924_10260"/>